<evidence type="ECO:0000313" key="8">
    <source>
        <dbReference type="EMBL" id="VDN51275.1"/>
    </source>
</evidence>
<keyword evidence="3" id="KW-0808">Transferase</keyword>
<proteinExistence type="inferred from homology"/>
<dbReference type="WBParaSite" id="DME_0000635101-mRNA-1">
    <property type="protein sequence ID" value="DME_0000635101-mRNA-1"/>
    <property type="gene ID" value="DME_0000635101"/>
</dbReference>
<dbReference type="PANTHER" id="PTHR10534">
    <property type="entry name" value="PYRIDOXAL KINASE"/>
    <property type="match status" value="1"/>
</dbReference>
<gene>
    <name evidence="8" type="ORF">DME_LOCUS1248</name>
</gene>
<dbReference type="EC" id="2.7.1.35" evidence="2"/>
<sequence length="126" mass="14551">MESAYTEALDDREYKENLLNNLLKNPEGNRRILSIQSHVVHGYVGNKCCVFPLQLHGYDVDAINSVQFSNHAGILFKNVGKLLSQWFTTFLSYDTSGELTHLLDFMLPYPVRSHFSSKEIRLWTQK</sequence>
<dbReference type="GO" id="GO:0009443">
    <property type="term" value="P:pyridoxal 5'-phosphate salvage"/>
    <property type="evidence" value="ECO:0007669"/>
    <property type="project" value="InterPro"/>
</dbReference>
<keyword evidence="6" id="KW-0067">ATP-binding</keyword>
<evidence type="ECO:0000256" key="2">
    <source>
        <dbReference type="ARBA" id="ARBA00012104"/>
    </source>
</evidence>
<evidence type="ECO:0000256" key="6">
    <source>
        <dbReference type="ARBA" id="ARBA00022840"/>
    </source>
</evidence>
<dbReference type="InterPro" id="IPR004625">
    <property type="entry name" value="PyrdxlKinase"/>
</dbReference>
<name>A0A0N4UFW2_DRAME</name>
<dbReference type="Proteomes" id="UP000274756">
    <property type="component" value="Unassembled WGS sequence"/>
</dbReference>
<keyword evidence="4" id="KW-0547">Nucleotide-binding</keyword>
<protein>
    <recommendedName>
        <fullName evidence="2">pyridoxal kinase</fullName>
        <ecNumber evidence="2">2.7.1.35</ecNumber>
    </recommendedName>
    <alternativeName>
        <fullName evidence="7">Pyridoxine kinase</fullName>
    </alternativeName>
</protein>
<dbReference type="Gene3D" id="3.40.1190.20">
    <property type="match status" value="1"/>
</dbReference>
<dbReference type="GO" id="GO:0005524">
    <property type="term" value="F:ATP binding"/>
    <property type="evidence" value="ECO:0007669"/>
    <property type="project" value="UniProtKB-KW"/>
</dbReference>
<dbReference type="OrthoDB" id="2104723at2759"/>
<dbReference type="GO" id="GO:0008478">
    <property type="term" value="F:pyridoxal kinase activity"/>
    <property type="evidence" value="ECO:0007669"/>
    <property type="project" value="UniProtKB-EC"/>
</dbReference>
<reference evidence="8 10" key="2">
    <citation type="submission" date="2018-11" db="EMBL/GenBank/DDBJ databases">
        <authorList>
            <consortium name="Pathogen Informatics"/>
        </authorList>
    </citation>
    <scope>NUCLEOTIDE SEQUENCE [LARGE SCALE GENOMIC DNA]</scope>
</reference>
<dbReference type="AlphaFoldDB" id="A0A0N4UFW2"/>
<dbReference type="InterPro" id="IPR029056">
    <property type="entry name" value="Ribokinase-like"/>
</dbReference>
<evidence type="ECO:0000256" key="4">
    <source>
        <dbReference type="ARBA" id="ARBA00022741"/>
    </source>
</evidence>
<evidence type="ECO:0000256" key="1">
    <source>
        <dbReference type="ARBA" id="ARBA00008805"/>
    </source>
</evidence>
<dbReference type="GO" id="GO:0005829">
    <property type="term" value="C:cytosol"/>
    <property type="evidence" value="ECO:0007669"/>
    <property type="project" value="TreeGrafter"/>
</dbReference>
<dbReference type="Proteomes" id="UP000038040">
    <property type="component" value="Unplaced"/>
</dbReference>
<evidence type="ECO:0000256" key="3">
    <source>
        <dbReference type="ARBA" id="ARBA00022679"/>
    </source>
</evidence>
<dbReference type="SUPFAM" id="SSF53613">
    <property type="entry name" value="Ribokinase-like"/>
    <property type="match status" value="1"/>
</dbReference>
<evidence type="ECO:0000313" key="9">
    <source>
        <dbReference type="Proteomes" id="UP000038040"/>
    </source>
</evidence>
<evidence type="ECO:0000256" key="7">
    <source>
        <dbReference type="ARBA" id="ARBA00032808"/>
    </source>
</evidence>
<dbReference type="STRING" id="318479.A0A0N4UFW2"/>
<keyword evidence="5" id="KW-0418">Kinase</keyword>
<keyword evidence="10" id="KW-1185">Reference proteome</keyword>
<evidence type="ECO:0000313" key="11">
    <source>
        <dbReference type="WBParaSite" id="DME_0000635101-mRNA-1"/>
    </source>
</evidence>
<accession>A0A0N4UFW2</accession>
<dbReference type="PANTHER" id="PTHR10534:SF2">
    <property type="entry name" value="PYRIDOXAL KINASE"/>
    <property type="match status" value="1"/>
</dbReference>
<evidence type="ECO:0000313" key="10">
    <source>
        <dbReference type="Proteomes" id="UP000274756"/>
    </source>
</evidence>
<evidence type="ECO:0000256" key="5">
    <source>
        <dbReference type="ARBA" id="ARBA00022777"/>
    </source>
</evidence>
<dbReference type="EMBL" id="UYYG01000016">
    <property type="protein sequence ID" value="VDN51275.1"/>
    <property type="molecule type" value="Genomic_DNA"/>
</dbReference>
<organism evidence="9 11">
    <name type="scientific">Dracunculus medinensis</name>
    <name type="common">Guinea worm</name>
    <dbReference type="NCBI Taxonomy" id="318479"/>
    <lineage>
        <taxon>Eukaryota</taxon>
        <taxon>Metazoa</taxon>
        <taxon>Ecdysozoa</taxon>
        <taxon>Nematoda</taxon>
        <taxon>Chromadorea</taxon>
        <taxon>Rhabditida</taxon>
        <taxon>Spirurina</taxon>
        <taxon>Dracunculoidea</taxon>
        <taxon>Dracunculidae</taxon>
        <taxon>Dracunculus</taxon>
    </lineage>
</organism>
<reference evidence="11" key="1">
    <citation type="submission" date="2017-02" db="UniProtKB">
        <authorList>
            <consortium name="WormBaseParasite"/>
        </authorList>
    </citation>
    <scope>IDENTIFICATION</scope>
</reference>
<comment type="similarity">
    <text evidence="1">Belongs to the pyridoxine kinase family.</text>
</comment>